<dbReference type="InterPro" id="IPR007055">
    <property type="entry name" value="BON_dom"/>
</dbReference>
<feature type="domain" description="BON" evidence="1">
    <location>
        <begin position="42"/>
        <end position="110"/>
    </location>
</feature>
<dbReference type="InterPro" id="IPR051686">
    <property type="entry name" value="Lipoprotein_DolP"/>
</dbReference>
<accession>A0A382WN77</accession>
<dbReference type="PROSITE" id="PS50914">
    <property type="entry name" value="BON"/>
    <property type="match status" value="2"/>
</dbReference>
<dbReference type="PROSITE" id="PS51257">
    <property type="entry name" value="PROKAR_LIPOPROTEIN"/>
    <property type="match status" value="1"/>
</dbReference>
<reference evidence="2" key="1">
    <citation type="submission" date="2018-05" db="EMBL/GenBank/DDBJ databases">
        <authorList>
            <person name="Lanie J.A."/>
            <person name="Ng W.-L."/>
            <person name="Kazmierczak K.M."/>
            <person name="Andrzejewski T.M."/>
            <person name="Davidsen T.M."/>
            <person name="Wayne K.J."/>
            <person name="Tettelin H."/>
            <person name="Glass J.I."/>
            <person name="Rusch D."/>
            <person name="Podicherti R."/>
            <person name="Tsui H.-C.T."/>
            <person name="Winkler M.E."/>
        </authorList>
    </citation>
    <scope>NUCLEOTIDE SEQUENCE</scope>
</reference>
<gene>
    <name evidence="2" type="ORF">METZ01_LOCUS412432</name>
</gene>
<feature type="domain" description="BON" evidence="1">
    <location>
        <begin position="119"/>
        <end position="188"/>
    </location>
</feature>
<dbReference type="PANTHER" id="PTHR34606:SF15">
    <property type="entry name" value="BON DOMAIN-CONTAINING PROTEIN"/>
    <property type="match status" value="1"/>
</dbReference>
<dbReference type="AlphaFoldDB" id="A0A382WN77"/>
<organism evidence="2">
    <name type="scientific">marine metagenome</name>
    <dbReference type="NCBI Taxonomy" id="408172"/>
    <lineage>
        <taxon>unclassified sequences</taxon>
        <taxon>metagenomes</taxon>
        <taxon>ecological metagenomes</taxon>
    </lineage>
</organism>
<evidence type="ECO:0000313" key="2">
    <source>
        <dbReference type="EMBL" id="SVD59578.1"/>
    </source>
</evidence>
<dbReference type="EMBL" id="UINC01160755">
    <property type="protein sequence ID" value="SVD59578.1"/>
    <property type="molecule type" value="Genomic_DNA"/>
</dbReference>
<protein>
    <recommendedName>
        <fullName evidence="1">BON domain-containing protein</fullName>
    </recommendedName>
</protein>
<proteinExistence type="predicted"/>
<evidence type="ECO:0000259" key="1">
    <source>
        <dbReference type="PROSITE" id="PS50914"/>
    </source>
</evidence>
<name>A0A382WN77_9ZZZZ</name>
<sequence length="194" mass="21816">MKKIFIIIFILLSSCVGSSTSGIFGTGVSIALDPRTLGTQIDDSIMQKNLQARLILEEKKYLIKISVKVLDGRIFLGGKVDEPEEKLKITKMAWETKGARSVKNNIMIKQKFSFINTAKDVLITAQLRTGLILNKNVKASNFNIDTINQKTYVFGIAHDENEKKEIIQEAKQIVDLKELVTSILMVSDLSRQRE</sequence>
<dbReference type="Pfam" id="PF04972">
    <property type="entry name" value="BON"/>
    <property type="match status" value="2"/>
</dbReference>
<dbReference type="Gene3D" id="3.30.1340.30">
    <property type="match status" value="1"/>
</dbReference>
<dbReference type="PANTHER" id="PTHR34606">
    <property type="entry name" value="BON DOMAIN-CONTAINING PROTEIN"/>
    <property type="match status" value="1"/>
</dbReference>